<protein>
    <submittedName>
        <fullName evidence="2">Uncharacterized protein</fullName>
    </submittedName>
</protein>
<feature type="region of interest" description="Disordered" evidence="1">
    <location>
        <begin position="1"/>
        <end position="22"/>
    </location>
</feature>
<dbReference type="AlphaFoldDB" id="A0A834KES6"/>
<evidence type="ECO:0000256" key="1">
    <source>
        <dbReference type="SAM" id="MobiDB-lite"/>
    </source>
</evidence>
<dbReference type="EMBL" id="JACSEA010000003">
    <property type="protein sequence ID" value="KAF7404577.1"/>
    <property type="molecule type" value="Genomic_DNA"/>
</dbReference>
<comment type="caution">
    <text evidence="2">The sequence shown here is derived from an EMBL/GenBank/DDBJ whole genome shotgun (WGS) entry which is preliminary data.</text>
</comment>
<evidence type="ECO:0000313" key="3">
    <source>
        <dbReference type="Proteomes" id="UP000614350"/>
    </source>
</evidence>
<reference evidence="2" key="1">
    <citation type="journal article" date="2020" name="G3 (Bethesda)">
        <title>High-Quality Assemblies for Three Invasive Social Wasps from the &lt;i&gt;Vespula&lt;/i&gt; Genus.</title>
        <authorList>
            <person name="Harrop T.W.R."/>
            <person name="Guhlin J."/>
            <person name="McLaughlin G.M."/>
            <person name="Permina E."/>
            <person name="Stockwell P."/>
            <person name="Gilligan J."/>
            <person name="Le Lec M.F."/>
            <person name="Gruber M.A.M."/>
            <person name="Quinn O."/>
            <person name="Lovegrove M."/>
            <person name="Duncan E.J."/>
            <person name="Remnant E.J."/>
            <person name="Van Eeckhoven J."/>
            <person name="Graham B."/>
            <person name="Knapp R.A."/>
            <person name="Langford K.W."/>
            <person name="Kronenberg Z."/>
            <person name="Press M.O."/>
            <person name="Eacker S.M."/>
            <person name="Wilson-Rankin E.E."/>
            <person name="Purcell J."/>
            <person name="Lester P.J."/>
            <person name="Dearden P.K."/>
        </authorList>
    </citation>
    <scope>NUCLEOTIDE SEQUENCE</scope>
    <source>
        <strain evidence="2">Marl-1</strain>
    </source>
</reference>
<name>A0A834KES6_VESVU</name>
<organism evidence="2 3">
    <name type="scientific">Vespula vulgaris</name>
    <name type="common">Yellow jacket</name>
    <name type="synonym">Wasp</name>
    <dbReference type="NCBI Taxonomy" id="7454"/>
    <lineage>
        <taxon>Eukaryota</taxon>
        <taxon>Metazoa</taxon>
        <taxon>Ecdysozoa</taxon>
        <taxon>Arthropoda</taxon>
        <taxon>Hexapoda</taxon>
        <taxon>Insecta</taxon>
        <taxon>Pterygota</taxon>
        <taxon>Neoptera</taxon>
        <taxon>Endopterygota</taxon>
        <taxon>Hymenoptera</taxon>
        <taxon>Apocrita</taxon>
        <taxon>Aculeata</taxon>
        <taxon>Vespoidea</taxon>
        <taxon>Vespidae</taxon>
        <taxon>Vespinae</taxon>
        <taxon>Vespula</taxon>
    </lineage>
</organism>
<evidence type="ECO:0000313" key="2">
    <source>
        <dbReference type="EMBL" id="KAF7404577.1"/>
    </source>
</evidence>
<sequence>MTTTTTTTRTTMRTNEAEVSSNQCQELMESAQYVSRLGVNEQQSTSRCLSIYGDKTEIPVTEVCQRLVYIRNKRGVEKEKDNGIREIEA</sequence>
<gene>
    <name evidence="2" type="ORF">HZH66_003483</name>
</gene>
<dbReference type="Proteomes" id="UP000614350">
    <property type="component" value="Unassembled WGS sequence"/>
</dbReference>
<feature type="compositionally biased region" description="Low complexity" evidence="1">
    <location>
        <begin position="1"/>
        <end position="14"/>
    </location>
</feature>
<proteinExistence type="predicted"/>
<accession>A0A834KES6</accession>
<keyword evidence="3" id="KW-1185">Reference proteome</keyword>